<dbReference type="Gene3D" id="3.20.20.80">
    <property type="entry name" value="Glycosidases"/>
    <property type="match status" value="1"/>
</dbReference>
<accession>A0A428P7J7</accession>
<dbReference type="GO" id="GO:0009251">
    <property type="term" value="P:glucan catabolic process"/>
    <property type="evidence" value="ECO:0007669"/>
    <property type="project" value="TreeGrafter"/>
</dbReference>
<gene>
    <name evidence="8" type="ORF">CEP54_012641</name>
</gene>
<keyword evidence="4" id="KW-0961">Cell wall biogenesis/degradation</keyword>
<evidence type="ECO:0000313" key="8">
    <source>
        <dbReference type="EMBL" id="RSL48995.1"/>
    </source>
</evidence>
<name>A0A428P7J7_9HYPO</name>
<dbReference type="SUPFAM" id="SSF51445">
    <property type="entry name" value="(Trans)glycosidases"/>
    <property type="match status" value="1"/>
</dbReference>
<dbReference type="GO" id="GO:0008422">
    <property type="term" value="F:beta-glucosidase activity"/>
    <property type="evidence" value="ECO:0007669"/>
    <property type="project" value="TreeGrafter"/>
</dbReference>
<evidence type="ECO:0000256" key="2">
    <source>
        <dbReference type="ARBA" id="ARBA00022801"/>
    </source>
</evidence>
<evidence type="ECO:0000256" key="6">
    <source>
        <dbReference type="SAM" id="MobiDB-lite"/>
    </source>
</evidence>
<evidence type="ECO:0000256" key="1">
    <source>
        <dbReference type="ARBA" id="ARBA00005641"/>
    </source>
</evidence>
<dbReference type="GO" id="GO:0071555">
    <property type="term" value="P:cell wall organization"/>
    <property type="evidence" value="ECO:0007669"/>
    <property type="project" value="UniProtKB-KW"/>
</dbReference>
<dbReference type="PANTHER" id="PTHR31297">
    <property type="entry name" value="GLUCAN ENDO-1,6-BETA-GLUCOSIDASE B"/>
    <property type="match status" value="1"/>
</dbReference>
<reference evidence="8 9" key="1">
    <citation type="submission" date="2017-06" db="EMBL/GenBank/DDBJ databases">
        <title>Comparative genomic analysis of Ambrosia Fusariam Clade fungi.</title>
        <authorList>
            <person name="Stajich J.E."/>
            <person name="Carrillo J."/>
            <person name="Kijimoto T."/>
            <person name="Eskalen A."/>
            <person name="O'Donnell K."/>
            <person name="Kasson M."/>
        </authorList>
    </citation>
    <scope>NUCLEOTIDE SEQUENCE [LARGE SCALE GENOMIC DNA]</scope>
    <source>
        <strain evidence="8 9">NRRL62584</strain>
    </source>
</reference>
<dbReference type="GO" id="GO:0005576">
    <property type="term" value="C:extracellular region"/>
    <property type="evidence" value="ECO:0007669"/>
    <property type="project" value="TreeGrafter"/>
</dbReference>
<dbReference type="PANTHER" id="PTHR31297:SF13">
    <property type="entry name" value="PUTATIVE-RELATED"/>
    <property type="match status" value="1"/>
</dbReference>
<comment type="caution">
    <text evidence="8">The sequence shown here is derived from an EMBL/GenBank/DDBJ whole genome shotgun (WGS) entry which is preliminary data.</text>
</comment>
<evidence type="ECO:0000313" key="9">
    <source>
        <dbReference type="Proteomes" id="UP000288168"/>
    </source>
</evidence>
<dbReference type="STRING" id="1325734.A0A428P7J7"/>
<evidence type="ECO:0000259" key="7">
    <source>
        <dbReference type="Pfam" id="PF00150"/>
    </source>
</evidence>
<evidence type="ECO:0000256" key="5">
    <source>
        <dbReference type="RuleBase" id="RU361153"/>
    </source>
</evidence>
<dbReference type="InterPro" id="IPR050386">
    <property type="entry name" value="Glycosyl_hydrolase_5"/>
</dbReference>
<protein>
    <recommendedName>
        <fullName evidence="7">Glycoside hydrolase family 5 domain-containing protein</fullName>
    </recommendedName>
</protein>
<evidence type="ECO:0000256" key="3">
    <source>
        <dbReference type="ARBA" id="ARBA00023295"/>
    </source>
</evidence>
<dbReference type="OrthoDB" id="1887033at2759"/>
<comment type="similarity">
    <text evidence="1 5">Belongs to the glycosyl hydrolase 5 (cellulase A) family.</text>
</comment>
<keyword evidence="2 5" id="KW-0378">Hydrolase</keyword>
<dbReference type="InterPro" id="IPR001547">
    <property type="entry name" value="Glyco_hydro_5"/>
</dbReference>
<dbReference type="Proteomes" id="UP000288168">
    <property type="component" value="Unassembled WGS sequence"/>
</dbReference>
<dbReference type="EMBL" id="NKCI01000187">
    <property type="protein sequence ID" value="RSL48995.1"/>
    <property type="molecule type" value="Genomic_DNA"/>
</dbReference>
<feature type="region of interest" description="Disordered" evidence="6">
    <location>
        <begin position="1"/>
        <end position="24"/>
    </location>
</feature>
<dbReference type="AlphaFoldDB" id="A0A428P7J7"/>
<proteinExistence type="inferred from homology"/>
<organism evidence="8 9">
    <name type="scientific">Fusarium duplospermum</name>
    <dbReference type="NCBI Taxonomy" id="1325734"/>
    <lineage>
        <taxon>Eukaryota</taxon>
        <taxon>Fungi</taxon>
        <taxon>Dikarya</taxon>
        <taxon>Ascomycota</taxon>
        <taxon>Pezizomycotina</taxon>
        <taxon>Sordariomycetes</taxon>
        <taxon>Hypocreomycetidae</taxon>
        <taxon>Hypocreales</taxon>
        <taxon>Nectriaceae</taxon>
        <taxon>Fusarium</taxon>
        <taxon>Fusarium solani species complex</taxon>
    </lineage>
</organism>
<feature type="domain" description="Glycoside hydrolase family 5" evidence="7">
    <location>
        <begin position="97"/>
        <end position="366"/>
    </location>
</feature>
<dbReference type="InterPro" id="IPR017853">
    <property type="entry name" value="GH"/>
</dbReference>
<dbReference type="GO" id="GO:0009986">
    <property type="term" value="C:cell surface"/>
    <property type="evidence" value="ECO:0007669"/>
    <property type="project" value="TreeGrafter"/>
</dbReference>
<sequence>MVATADSKGSYKVSERPTPQKSSPCTMLHTDGSRIVNPSGETVVLKGAAIGGMLNMENFITGYSGHEHEHRAQMAEVLGEEKATYFFDRLLHHFFTDSDAAYFASLGLNCIRIPFNYRHFMDDLNPDTLKQEGFDLLDKYVNICGRHNLYVVLDMHAVPGGQNQDWHSDSGIARAMFWDYKDHQDRAIQLWEALAKHYKNNPVVAGYDLLNEPSDPKKNKSGYHGERLIKWYERAEKSIRAIDPDHMIFIDGNTYSMDFRAFPEDPLPNAVYACHDYSMLGFPFGPQYDHTQEQRDHLRKSFERKAEFMRSKNVPIWNGEFGPVYQNEQKEGETAIATNAKRFALLKEQLNIYKETDVSWSIWLYKDIGYQGMVYIDPQSSYMRLIAPFVEKKQRLGLDFWGVANKDEAKHIYEPFLSKLKEEILPAYQNTRYPKIWTFERQFERVIRECLMSEYAGWEMAELFRGKSEEELEDLASCFSFEKCIKRDALTEILSLDSIDAVKSKGA</sequence>
<keyword evidence="9" id="KW-1185">Reference proteome</keyword>
<evidence type="ECO:0000256" key="4">
    <source>
        <dbReference type="ARBA" id="ARBA00023316"/>
    </source>
</evidence>
<dbReference type="FunFam" id="3.20.20.80:FF:000130">
    <property type="entry name" value="Endoglucanase C"/>
    <property type="match status" value="1"/>
</dbReference>
<keyword evidence="3 5" id="KW-0326">Glycosidase</keyword>
<dbReference type="Pfam" id="PF00150">
    <property type="entry name" value="Cellulase"/>
    <property type="match status" value="1"/>
</dbReference>